<reference evidence="1 2" key="1">
    <citation type="submission" date="2016-02" db="EMBL/GenBank/DDBJ databases">
        <title>Genome sequence of Clostridium thermobutyricum DSM 4928.</title>
        <authorList>
            <person name="Poehlein A."/>
            <person name="Daniel R."/>
        </authorList>
    </citation>
    <scope>NUCLEOTIDE SEQUENCE [LARGE SCALE GENOMIC DNA]</scope>
    <source>
        <strain evidence="1 2">DSM 4928</strain>
    </source>
</reference>
<evidence type="ECO:0000313" key="2">
    <source>
        <dbReference type="Proteomes" id="UP000191448"/>
    </source>
</evidence>
<name>A0A1V4SVV4_9CLOT</name>
<dbReference type="PANTHER" id="PTHR40061">
    <property type="entry name" value="SPORULATION PROTEIN YLMC-RELATED"/>
    <property type="match status" value="1"/>
</dbReference>
<comment type="caution">
    <text evidence="1">The sequence shown here is derived from an EMBL/GenBank/DDBJ whole genome shotgun (WGS) entry which is preliminary data.</text>
</comment>
<gene>
    <name evidence="1" type="ORF">CLTHE_13530</name>
</gene>
<sequence length="96" mass="11118">MYIHGEKNIKYLSELEKYELININDGEKYDYLQNNDLVIDDEGNIKYLLIDTASSKFNLFGGSREILEIDWSCVQKVGAKTIILDADERSIRRAKV</sequence>
<dbReference type="EMBL" id="LTAY01000036">
    <property type="protein sequence ID" value="OPX48114.1"/>
    <property type="molecule type" value="Genomic_DNA"/>
</dbReference>
<evidence type="ECO:0000313" key="1">
    <source>
        <dbReference type="EMBL" id="OPX48114.1"/>
    </source>
</evidence>
<dbReference type="Proteomes" id="UP000191448">
    <property type="component" value="Unassembled WGS sequence"/>
</dbReference>
<dbReference type="InterPro" id="IPR014238">
    <property type="entry name" value="Spore_YlmC/YmxH"/>
</dbReference>
<proteinExistence type="predicted"/>
<dbReference type="RefSeq" id="WP_002597538.1">
    <property type="nucleotide sequence ID" value="NZ_LTAY01000036.1"/>
</dbReference>
<organism evidence="1 2">
    <name type="scientific">Clostridium thermobutyricum DSM 4928</name>
    <dbReference type="NCBI Taxonomy" id="1121339"/>
    <lineage>
        <taxon>Bacteria</taxon>
        <taxon>Bacillati</taxon>
        <taxon>Bacillota</taxon>
        <taxon>Clostridia</taxon>
        <taxon>Eubacteriales</taxon>
        <taxon>Clostridiaceae</taxon>
        <taxon>Clostridium</taxon>
    </lineage>
</organism>
<dbReference type="SUPFAM" id="SSF50346">
    <property type="entry name" value="PRC-barrel domain"/>
    <property type="match status" value="1"/>
</dbReference>
<protein>
    <submittedName>
        <fullName evidence="1">PRC-barrel domain protein</fullName>
    </submittedName>
</protein>
<dbReference type="NCBIfam" id="TIGR02888">
    <property type="entry name" value="spore_YlmC_YmxH"/>
    <property type="match status" value="1"/>
</dbReference>
<dbReference type="PANTHER" id="PTHR40061:SF1">
    <property type="entry name" value="SPORULATION PROTEIN YLMC-RELATED"/>
    <property type="match status" value="1"/>
</dbReference>
<dbReference type="OrthoDB" id="6024937at2"/>
<accession>A0A1V4SVV4</accession>
<dbReference type="Gene3D" id="2.30.30.240">
    <property type="entry name" value="PRC-barrel domain"/>
    <property type="match status" value="1"/>
</dbReference>
<dbReference type="InterPro" id="IPR011033">
    <property type="entry name" value="PRC_barrel-like_sf"/>
</dbReference>
<dbReference type="AlphaFoldDB" id="A0A1V4SVV4"/>